<dbReference type="SUPFAM" id="SSF56601">
    <property type="entry name" value="beta-lactamase/transpeptidase-like"/>
    <property type="match status" value="1"/>
</dbReference>
<evidence type="ECO:0000259" key="5">
    <source>
        <dbReference type="Pfam" id="PF03717"/>
    </source>
</evidence>
<keyword evidence="3" id="KW-0812">Transmembrane</keyword>
<dbReference type="InterPro" id="IPR005311">
    <property type="entry name" value="PBP_dimer"/>
</dbReference>
<organism evidence="6 7">
    <name type="scientific">Candidatus Gottesmanbacteria bacterium GW2011_GWB1_44_11c</name>
    <dbReference type="NCBI Taxonomy" id="1618447"/>
    <lineage>
        <taxon>Bacteria</taxon>
        <taxon>Candidatus Gottesmaniibacteriota</taxon>
    </lineage>
</organism>
<dbReference type="GO" id="GO:0071555">
    <property type="term" value="P:cell wall organization"/>
    <property type="evidence" value="ECO:0007669"/>
    <property type="project" value="TreeGrafter"/>
</dbReference>
<evidence type="ECO:0000256" key="1">
    <source>
        <dbReference type="ARBA" id="ARBA00004370"/>
    </source>
</evidence>
<comment type="caution">
    <text evidence="6">The sequence shown here is derived from an EMBL/GenBank/DDBJ whole genome shotgun (WGS) entry which is preliminary data.</text>
</comment>
<dbReference type="PANTHER" id="PTHR30627">
    <property type="entry name" value="PEPTIDOGLYCAN D,D-TRANSPEPTIDASE"/>
    <property type="match status" value="1"/>
</dbReference>
<evidence type="ECO:0000256" key="3">
    <source>
        <dbReference type="SAM" id="Phobius"/>
    </source>
</evidence>
<evidence type="ECO:0000313" key="7">
    <source>
        <dbReference type="Proteomes" id="UP000034617"/>
    </source>
</evidence>
<protein>
    <submittedName>
        <fullName evidence="6">Peptidoglycan glycosyltransferase</fullName>
    </submittedName>
</protein>
<evidence type="ECO:0000313" key="6">
    <source>
        <dbReference type="EMBL" id="KKT38751.1"/>
    </source>
</evidence>
<keyword evidence="6" id="KW-0808">Transferase</keyword>
<reference evidence="6 7" key="1">
    <citation type="journal article" date="2015" name="Nature">
        <title>rRNA introns, odd ribosomes, and small enigmatic genomes across a large radiation of phyla.</title>
        <authorList>
            <person name="Brown C.T."/>
            <person name="Hug L.A."/>
            <person name="Thomas B.C."/>
            <person name="Sharon I."/>
            <person name="Castelle C.J."/>
            <person name="Singh A."/>
            <person name="Wilkins M.J."/>
            <person name="Williams K.H."/>
            <person name="Banfield J.F."/>
        </authorList>
    </citation>
    <scope>NUCLEOTIDE SEQUENCE [LARGE SCALE GENOMIC DNA]</scope>
</reference>
<dbReference type="InterPro" id="IPR036138">
    <property type="entry name" value="PBP_dimer_sf"/>
</dbReference>
<dbReference type="GO" id="GO:0008658">
    <property type="term" value="F:penicillin binding"/>
    <property type="evidence" value="ECO:0007669"/>
    <property type="project" value="InterPro"/>
</dbReference>
<dbReference type="GO" id="GO:0016740">
    <property type="term" value="F:transferase activity"/>
    <property type="evidence" value="ECO:0007669"/>
    <property type="project" value="UniProtKB-KW"/>
</dbReference>
<keyword evidence="3" id="KW-1133">Transmembrane helix</keyword>
<accession>A0A0G1GUJ5</accession>
<feature type="domain" description="Penicillin-binding protein dimerisation" evidence="5">
    <location>
        <begin position="47"/>
        <end position="196"/>
    </location>
</feature>
<dbReference type="InterPro" id="IPR001460">
    <property type="entry name" value="PCN-bd_Tpept"/>
</dbReference>
<sequence length="557" mass="61725">MIRIWTVFGCFILLYIAIVTRLFYWQVWVSGKLKNQAISQHFFRFSLPPKRGTIYSSDGYPFIMNQQAYLVYGEPKEIKDIDGFAKRVADIVAVDYSSISSQLKEPGRVWVPILHKAVKDTVDRLKALNEKGLGFEPEPKRYYPEASMAAHFLGFVGLDQNGMDRGYFGLEGFYDRELKGKEGSLQIEKDVQGNPILIGQTYRVDPQDGRNLIVWVDRSVQAIVEKRLKDGMEKYGAKEGSVVVMDPKTGGIVAMASLPSYDPRTYFTSEKGQYINPVVGSTYEPGSTFKVLIMAAGINEKVITPTTTMEETGPVEVSGYTIRTWNNKYNGTVAMTDVLVHSSNVGMVYVSQKLGKEKLLSSLKNFGLGKPTNVDLEDESAPQLREDKEWRDIDVATASFGQGIAVTPLQMIRAVSAIANGGSLMEPHVVKAMVDTNGKTTQVPPKKIRQVITRKTAEEVTEMMVASVEQGEAKFAKPAGYRIAGKTGTAQIPVEGHYDETKTIASFVGFAPADNPKFVMLVTLREPSSSQWGSETAAPLFFNIAKDLFLYYGIAPK</sequence>
<evidence type="ECO:0000259" key="4">
    <source>
        <dbReference type="Pfam" id="PF00905"/>
    </source>
</evidence>
<dbReference type="Pfam" id="PF00905">
    <property type="entry name" value="Transpeptidase"/>
    <property type="match status" value="1"/>
</dbReference>
<dbReference type="Gene3D" id="3.30.450.330">
    <property type="match status" value="1"/>
</dbReference>
<dbReference type="Gene3D" id="3.90.1310.10">
    <property type="entry name" value="Penicillin-binding protein 2a (Domain 2)"/>
    <property type="match status" value="1"/>
</dbReference>
<dbReference type="InterPro" id="IPR050515">
    <property type="entry name" value="Beta-lactam/transpept"/>
</dbReference>
<dbReference type="Proteomes" id="UP000034617">
    <property type="component" value="Unassembled WGS sequence"/>
</dbReference>
<feature type="domain" description="Penicillin-binding protein transpeptidase" evidence="4">
    <location>
        <begin position="240"/>
        <end position="545"/>
    </location>
</feature>
<feature type="transmembrane region" description="Helical" evidence="3">
    <location>
        <begin position="6"/>
        <end position="24"/>
    </location>
</feature>
<dbReference type="AlphaFoldDB" id="A0A0G1GUJ5"/>
<dbReference type="PANTHER" id="PTHR30627:SF1">
    <property type="entry name" value="PEPTIDOGLYCAN D,D-TRANSPEPTIDASE FTSI"/>
    <property type="match status" value="1"/>
</dbReference>
<keyword evidence="2 3" id="KW-0472">Membrane</keyword>
<dbReference type="Gene3D" id="3.40.710.10">
    <property type="entry name" value="DD-peptidase/beta-lactamase superfamily"/>
    <property type="match status" value="1"/>
</dbReference>
<comment type="subcellular location">
    <subcellularLocation>
        <location evidence="1">Membrane</location>
    </subcellularLocation>
</comment>
<dbReference type="EMBL" id="LCHM01000006">
    <property type="protein sequence ID" value="KKT38751.1"/>
    <property type="molecule type" value="Genomic_DNA"/>
</dbReference>
<dbReference type="Pfam" id="PF03717">
    <property type="entry name" value="PBP_dimer"/>
    <property type="match status" value="1"/>
</dbReference>
<name>A0A0G1GUJ5_9BACT</name>
<evidence type="ECO:0000256" key="2">
    <source>
        <dbReference type="ARBA" id="ARBA00023136"/>
    </source>
</evidence>
<dbReference type="SUPFAM" id="SSF56519">
    <property type="entry name" value="Penicillin binding protein dimerisation domain"/>
    <property type="match status" value="1"/>
</dbReference>
<gene>
    <name evidence="6" type="ORF">UW22_C0006G0017</name>
</gene>
<proteinExistence type="predicted"/>
<dbReference type="GO" id="GO:0005886">
    <property type="term" value="C:plasma membrane"/>
    <property type="evidence" value="ECO:0007669"/>
    <property type="project" value="TreeGrafter"/>
</dbReference>
<dbReference type="InterPro" id="IPR012338">
    <property type="entry name" value="Beta-lactam/transpept-like"/>
</dbReference>